<dbReference type="RefSeq" id="WP_330073878.1">
    <property type="nucleotide sequence ID" value="NZ_JAZDQJ010000005.1"/>
</dbReference>
<proteinExistence type="predicted"/>
<accession>A0ABU7HN83</accession>
<comment type="caution">
    <text evidence="1">The sequence shown here is derived from an EMBL/GenBank/DDBJ whole genome shotgun (WGS) entry which is preliminary data.</text>
</comment>
<name>A0ABU7HN83_9PSED</name>
<sequence>MRTWLRAVEDFTHLACVTIVREALRETGQDFPLELRISWIPEWMPGDLVSASTWPDVDKC</sequence>
<evidence type="ECO:0000313" key="2">
    <source>
        <dbReference type="Proteomes" id="UP001335100"/>
    </source>
</evidence>
<dbReference type="EMBL" id="JAZDQJ010000005">
    <property type="protein sequence ID" value="MEE1932985.1"/>
    <property type="molecule type" value="Genomic_DNA"/>
</dbReference>
<keyword evidence="2" id="KW-1185">Reference proteome</keyword>
<reference evidence="1 2" key="1">
    <citation type="submission" date="2024-01" db="EMBL/GenBank/DDBJ databases">
        <title>Unpublished Manusciprt.</title>
        <authorList>
            <person name="Duman M."/>
            <person name="Valdes E.G."/>
            <person name="Ajmi N."/>
            <person name="Altun S."/>
            <person name="Saticioglu I.B."/>
        </authorList>
    </citation>
    <scope>NUCLEOTIDE SEQUENCE [LARGE SCALE GENOMIC DNA]</scope>
    <source>
        <strain evidence="1 2">148P</strain>
    </source>
</reference>
<protein>
    <submittedName>
        <fullName evidence="1">Uncharacterized protein</fullName>
    </submittedName>
</protein>
<evidence type="ECO:0000313" key="1">
    <source>
        <dbReference type="EMBL" id="MEE1932985.1"/>
    </source>
</evidence>
<dbReference type="Proteomes" id="UP001335100">
    <property type="component" value="Unassembled WGS sequence"/>
</dbReference>
<gene>
    <name evidence="1" type="ORF">V0R50_07120</name>
</gene>
<organism evidence="1 2">
    <name type="scientific">Pseudomonas ulcerans</name>
    <dbReference type="NCBI Taxonomy" id="3115852"/>
    <lineage>
        <taxon>Bacteria</taxon>
        <taxon>Pseudomonadati</taxon>
        <taxon>Pseudomonadota</taxon>
        <taxon>Gammaproteobacteria</taxon>
        <taxon>Pseudomonadales</taxon>
        <taxon>Pseudomonadaceae</taxon>
        <taxon>Pseudomonas</taxon>
    </lineage>
</organism>